<dbReference type="Pfam" id="PF08240">
    <property type="entry name" value="ADH_N"/>
    <property type="match status" value="1"/>
</dbReference>
<dbReference type="PANTHER" id="PTHR11695">
    <property type="entry name" value="ALCOHOL DEHYDROGENASE RELATED"/>
    <property type="match status" value="1"/>
</dbReference>
<evidence type="ECO:0000259" key="1">
    <source>
        <dbReference type="SMART" id="SM00829"/>
    </source>
</evidence>
<evidence type="ECO:0000313" key="2">
    <source>
        <dbReference type="EMBL" id="AGT11002.1"/>
    </source>
</evidence>
<protein>
    <submittedName>
        <fullName evidence="2">Alcohol dehydrogenase GroES domain protein</fullName>
    </submittedName>
</protein>
<dbReference type="PANTHER" id="PTHR11695:SF294">
    <property type="entry name" value="RETICULON-4-INTERACTING PROTEIN 1, MITOCHONDRIAL"/>
    <property type="match status" value="1"/>
</dbReference>
<keyword evidence="2" id="KW-0614">Plasmid</keyword>
<dbReference type="InterPro" id="IPR020843">
    <property type="entry name" value="ER"/>
</dbReference>
<dbReference type="KEGG" id="pami:JCM7686_pAMI4p314"/>
<dbReference type="eggNOG" id="COG0604">
    <property type="taxonomic scope" value="Bacteria"/>
</dbReference>
<dbReference type="Proteomes" id="UP000015480">
    <property type="component" value="Plasmid pAMI4"/>
</dbReference>
<proteinExistence type="predicted"/>
<dbReference type="InterPro" id="IPR011032">
    <property type="entry name" value="GroES-like_sf"/>
</dbReference>
<dbReference type="GO" id="GO:0016491">
    <property type="term" value="F:oxidoreductase activity"/>
    <property type="evidence" value="ECO:0007669"/>
    <property type="project" value="InterPro"/>
</dbReference>
<dbReference type="Gene3D" id="3.90.180.10">
    <property type="entry name" value="Medium-chain alcohol dehydrogenases, catalytic domain"/>
    <property type="match status" value="2"/>
</dbReference>
<dbReference type="SUPFAM" id="SSF50129">
    <property type="entry name" value="GroES-like"/>
    <property type="match status" value="1"/>
</dbReference>
<name>S5Y0E9_PARAH</name>
<dbReference type="SUPFAM" id="SSF51735">
    <property type="entry name" value="NAD(P)-binding Rossmann-fold domains"/>
    <property type="match status" value="1"/>
</dbReference>
<gene>
    <name evidence="2" type="ORF">JCM7686_pAMI4p314</name>
</gene>
<organism evidence="2 3">
    <name type="scientific">Paracoccus aminophilus JCM 7686</name>
    <dbReference type="NCBI Taxonomy" id="1367847"/>
    <lineage>
        <taxon>Bacteria</taxon>
        <taxon>Pseudomonadati</taxon>
        <taxon>Pseudomonadota</taxon>
        <taxon>Alphaproteobacteria</taxon>
        <taxon>Rhodobacterales</taxon>
        <taxon>Paracoccaceae</taxon>
        <taxon>Paracoccus</taxon>
    </lineage>
</organism>
<dbReference type="Pfam" id="PF13602">
    <property type="entry name" value="ADH_zinc_N_2"/>
    <property type="match status" value="1"/>
</dbReference>
<dbReference type="InterPro" id="IPR036291">
    <property type="entry name" value="NAD(P)-bd_dom_sf"/>
</dbReference>
<evidence type="ECO:0000313" key="3">
    <source>
        <dbReference type="Proteomes" id="UP000015480"/>
    </source>
</evidence>
<feature type="domain" description="Enoyl reductase (ER)" evidence="1">
    <location>
        <begin position="10"/>
        <end position="281"/>
    </location>
</feature>
<sequence>MRGVFLGAYGRSSVSHIGDLKINPPSANEVIVRIEAAALNPLDAKIARGDMKDWFPIRFPYVPGTDFAGTIVSVGGGVNDFAPGDLVFGRANPIAGGALATHIVIDAGRIAHRPASISAEVFACLPTPAGIALRSLDAMTRAPNETLLVLGSGAVARTAAALAGNAAYLVNSLDEFTAAPPAKYVFDTFGGELKQAALERLPEGGEFIGIVSPADDEYAQRRRIRASFEVLETSKAQLQDIARRMISGEFQLQPDHVASFDEAALVFDRYVARELAGKVVVNGYPLE</sequence>
<dbReference type="InterPro" id="IPR013154">
    <property type="entry name" value="ADH-like_N"/>
</dbReference>
<dbReference type="PATRIC" id="fig|1367847.3.peg.3962"/>
<dbReference type="HOGENOM" id="CLU_026673_3_3_5"/>
<dbReference type="InterPro" id="IPR050700">
    <property type="entry name" value="YIM1/Zinc_Alcohol_DH_Fams"/>
</dbReference>
<dbReference type="SMART" id="SM00829">
    <property type="entry name" value="PKS_ER"/>
    <property type="match status" value="1"/>
</dbReference>
<dbReference type="CDD" id="cd05289">
    <property type="entry name" value="MDR_like_2"/>
    <property type="match status" value="1"/>
</dbReference>
<reference evidence="2 3" key="1">
    <citation type="journal article" date="2014" name="BMC Genomics">
        <title>Architecture and functions of a multipartite genome of the methylotrophic bacterium Paracoccus aminophilus JCM 7686, containing primary and secondary chromids.</title>
        <authorList>
            <person name="Dziewit L."/>
            <person name="Czarnecki J."/>
            <person name="Wibberg D."/>
            <person name="Radlinska M."/>
            <person name="Mrozek P."/>
            <person name="Szymczak M."/>
            <person name="Schluter A."/>
            <person name="Puhler A."/>
            <person name="Bartosik D."/>
        </authorList>
    </citation>
    <scope>NUCLEOTIDE SEQUENCE [LARGE SCALE GENOMIC DNA]</scope>
    <source>
        <strain evidence="2">JCM 7686</strain>
        <plasmid evidence="3">Plasmid pAMI4</plasmid>
    </source>
</reference>
<keyword evidence="3" id="KW-1185">Reference proteome</keyword>
<dbReference type="EMBL" id="CP006652">
    <property type="protein sequence ID" value="AGT11002.1"/>
    <property type="molecule type" value="Genomic_DNA"/>
</dbReference>
<accession>S5Y0E9</accession>
<dbReference type="AlphaFoldDB" id="S5Y0E9"/>
<geneLocation type="plasmid" evidence="2 3">
    <name>pAMI4</name>
</geneLocation>